<dbReference type="WBParaSite" id="jg491">
    <property type="protein sequence ID" value="jg491"/>
    <property type="gene ID" value="jg491"/>
</dbReference>
<protein>
    <submittedName>
        <fullName evidence="2">Uncharacterized protein</fullName>
    </submittedName>
</protein>
<reference evidence="2" key="1">
    <citation type="submission" date="2022-11" db="UniProtKB">
        <authorList>
            <consortium name="WormBaseParasite"/>
        </authorList>
    </citation>
    <scope>IDENTIFICATION</scope>
</reference>
<accession>A0A915EDA4</accession>
<evidence type="ECO:0000313" key="2">
    <source>
        <dbReference type="WBParaSite" id="jg491"/>
    </source>
</evidence>
<dbReference type="AlphaFoldDB" id="A0A915EDA4"/>
<evidence type="ECO:0000313" key="1">
    <source>
        <dbReference type="Proteomes" id="UP000887574"/>
    </source>
</evidence>
<keyword evidence="1" id="KW-1185">Reference proteome</keyword>
<name>A0A915EDA4_9BILA</name>
<proteinExistence type="predicted"/>
<sequence length="108" mass="12798">MYAKEIDKPEHDAFIYADVSTFFLEMNYADYFLHIDDNRLTGFQLTDGLNRGIIASTNPSLYQYIPLHPYLKDDVELKKTNVILVKKTEYTRKLLKWYVDIFKAKHKS</sequence>
<organism evidence="1 2">
    <name type="scientific">Ditylenchus dipsaci</name>
    <dbReference type="NCBI Taxonomy" id="166011"/>
    <lineage>
        <taxon>Eukaryota</taxon>
        <taxon>Metazoa</taxon>
        <taxon>Ecdysozoa</taxon>
        <taxon>Nematoda</taxon>
        <taxon>Chromadorea</taxon>
        <taxon>Rhabditida</taxon>
        <taxon>Tylenchina</taxon>
        <taxon>Tylenchomorpha</taxon>
        <taxon>Sphaerularioidea</taxon>
        <taxon>Anguinidae</taxon>
        <taxon>Anguininae</taxon>
        <taxon>Ditylenchus</taxon>
    </lineage>
</organism>
<dbReference type="Proteomes" id="UP000887574">
    <property type="component" value="Unplaced"/>
</dbReference>